<feature type="compositionally biased region" description="Basic and acidic residues" evidence="1">
    <location>
        <begin position="199"/>
        <end position="236"/>
    </location>
</feature>
<reference evidence="10 12" key="3">
    <citation type="submission" date="2019-12" db="EMBL/GenBank/DDBJ databases">
        <title>Whole-genome sequencing of Allorhizobium vitis.</title>
        <authorList>
            <person name="Gan H.M."/>
            <person name="Szegedi E."/>
            <person name="Burr T."/>
            <person name="Savka M.A."/>
        </authorList>
    </citation>
    <scope>NUCLEOTIDE SEQUENCE [LARGE SCALE GENOMIC DNA]</scope>
    <source>
        <strain evidence="7 12">CG516</strain>
        <strain evidence="6 10">CG989</strain>
    </source>
</reference>
<feature type="region of interest" description="Disordered" evidence="1">
    <location>
        <begin position="264"/>
        <end position="290"/>
    </location>
</feature>
<name>A0A109CS87_AGRVI</name>
<feature type="compositionally biased region" description="Basic and acidic residues" evidence="1">
    <location>
        <begin position="53"/>
        <end position="63"/>
    </location>
</feature>
<keyword evidence="8" id="KW-1185">Reference proteome</keyword>
<evidence type="ECO:0000313" key="3">
    <source>
        <dbReference type="EMBL" id="KAA3526951.1"/>
    </source>
</evidence>
<dbReference type="EMBL" id="MBFA02000010">
    <property type="protein sequence ID" value="MUP11579.1"/>
    <property type="molecule type" value="Genomic_DNA"/>
</dbReference>
<evidence type="ECO:0000313" key="6">
    <source>
        <dbReference type="EMBL" id="MUZ55915.1"/>
    </source>
</evidence>
<reference evidence="3 11" key="1">
    <citation type="submission" date="2018-08" db="EMBL/GenBank/DDBJ databases">
        <title>Genome sequencing of Agrobacterium vitis strain ICMP 10754.</title>
        <authorList>
            <person name="Visnovsky S.B."/>
            <person name="Pitman A.R."/>
        </authorList>
    </citation>
    <scope>NUCLEOTIDE SEQUENCE [LARGE SCALE GENOMIC DNA]</scope>
    <source>
        <strain evidence="3 11">ICMP 10754</strain>
    </source>
</reference>
<dbReference type="Proteomes" id="UP000436911">
    <property type="component" value="Unassembled WGS sequence"/>
</dbReference>
<sequence>MKGSLVTSAILHATLLAMALVTISAPAPMQVADVEALPVDIVPISELTQIQQGDKKAPKREKSAPTPTKKPSTVQNAENMGDNEVDMKTPPTPSKKPSQQETAAAPEKVDKVLPTQDNETNDVKEIAKEETAVAPSKEAVPVPKDVPTPTPEPKPEPPKPEPPKPEAKPEPKPEAKPQEVAKAEDIPLPTSVPLPASKPKPEPPKPAETKTPEPKPTEAKPKTEAAKAPDVKKADKNQQAAKAKSSKESDFNADEIAALLNKTDAAGGGAKRSTEQAALGGKKTTGGSTLSQSEMDALRGAIQNNWSVLSGMGDAQGMVIRAHFKLDESGNLIGEPEVTATGGSPSAQQVMISSARRAILKSVPFKNLPVEKYDAWSEVVVNFDPSEFM</sequence>
<feature type="chain" id="PRO_5015049764" evidence="2">
    <location>
        <begin position="20"/>
        <end position="389"/>
    </location>
</feature>
<evidence type="ECO:0000313" key="7">
    <source>
        <dbReference type="EMBL" id="MUZ72779.1"/>
    </source>
</evidence>
<evidence type="ECO:0000313" key="4">
    <source>
        <dbReference type="EMBL" id="MUO43465.1"/>
    </source>
</evidence>
<feature type="region of interest" description="Disordered" evidence="1">
    <location>
        <begin position="49"/>
        <end position="252"/>
    </location>
</feature>
<feature type="compositionally biased region" description="Polar residues" evidence="1">
    <location>
        <begin position="65"/>
        <end position="78"/>
    </location>
</feature>
<gene>
    <name evidence="5" type="ORF">BBK91_017090</name>
    <name evidence="4" type="ORF">BBL17_016925</name>
    <name evidence="3" type="ORF">DXT89_13485</name>
    <name evidence="7" type="ORF">GOZ90_08800</name>
    <name evidence="6" type="ORF">GOZ95_00410</name>
</gene>
<evidence type="ECO:0000313" key="9">
    <source>
        <dbReference type="Proteomes" id="UP000179536"/>
    </source>
</evidence>
<dbReference type="Proteomes" id="UP000179536">
    <property type="component" value="Unassembled WGS sequence"/>
</dbReference>
<organism evidence="3 11">
    <name type="scientific">Agrobacterium vitis</name>
    <name type="common">Rhizobium vitis</name>
    <dbReference type="NCBI Taxonomy" id="373"/>
    <lineage>
        <taxon>Bacteria</taxon>
        <taxon>Pseudomonadati</taxon>
        <taxon>Pseudomonadota</taxon>
        <taxon>Alphaproteobacteria</taxon>
        <taxon>Hyphomicrobiales</taxon>
        <taxon>Rhizobiaceae</taxon>
        <taxon>Rhizobium/Agrobacterium group</taxon>
        <taxon>Agrobacterium</taxon>
    </lineage>
</organism>
<evidence type="ECO:0000313" key="12">
    <source>
        <dbReference type="Proteomes" id="UP000477951"/>
    </source>
</evidence>
<evidence type="ECO:0000256" key="1">
    <source>
        <dbReference type="SAM" id="MobiDB-lite"/>
    </source>
</evidence>
<dbReference type="AlphaFoldDB" id="A0A109CS87"/>
<feature type="compositionally biased region" description="Low complexity" evidence="1">
    <location>
        <begin position="276"/>
        <end position="290"/>
    </location>
</feature>
<protein>
    <submittedName>
        <fullName evidence="3">Uncharacterized protein</fullName>
    </submittedName>
</protein>
<dbReference type="OMA" id="CWNVGAL"/>
<evidence type="ECO:0000313" key="8">
    <source>
        <dbReference type="Proteomes" id="UP000179454"/>
    </source>
</evidence>
<evidence type="ECO:0000313" key="10">
    <source>
        <dbReference type="Proteomes" id="UP000436692"/>
    </source>
</evidence>
<dbReference type="Proteomes" id="UP000179454">
    <property type="component" value="Unassembled WGS sequence"/>
</dbReference>
<dbReference type="Gene3D" id="3.30.1150.10">
    <property type="match status" value="1"/>
</dbReference>
<dbReference type="EMBL" id="MBFE02000012">
    <property type="protein sequence ID" value="MUO43465.1"/>
    <property type="molecule type" value="Genomic_DNA"/>
</dbReference>
<dbReference type="Proteomes" id="UP000477951">
    <property type="component" value="Unassembled WGS sequence"/>
</dbReference>
<dbReference type="EMBL" id="QUSG01000006">
    <property type="protein sequence ID" value="KAA3526951.1"/>
    <property type="molecule type" value="Genomic_DNA"/>
</dbReference>
<evidence type="ECO:0000313" key="11">
    <source>
        <dbReference type="Proteomes" id="UP000436911"/>
    </source>
</evidence>
<proteinExistence type="predicted"/>
<dbReference type="RefSeq" id="WP_015917020.1">
    <property type="nucleotide sequence ID" value="NZ_AP023268.1"/>
</dbReference>
<accession>A0A109CS87</accession>
<dbReference type="Proteomes" id="UP000436692">
    <property type="component" value="Unassembled WGS sequence"/>
</dbReference>
<feature type="compositionally biased region" description="Basic and acidic residues" evidence="1">
    <location>
        <begin position="121"/>
        <end position="131"/>
    </location>
</feature>
<dbReference type="GeneID" id="60683158"/>
<feature type="signal peptide" evidence="2">
    <location>
        <begin position="1"/>
        <end position="19"/>
    </location>
</feature>
<dbReference type="OrthoDB" id="7161229at2"/>
<dbReference type="EMBL" id="WPHM01000001">
    <property type="protein sequence ID" value="MUZ55915.1"/>
    <property type="molecule type" value="Genomic_DNA"/>
</dbReference>
<dbReference type="EMBL" id="WPHR01000005">
    <property type="protein sequence ID" value="MUZ72779.1"/>
    <property type="molecule type" value="Genomic_DNA"/>
</dbReference>
<feature type="compositionally biased region" description="Basic and acidic residues" evidence="1">
    <location>
        <begin position="153"/>
        <end position="185"/>
    </location>
</feature>
<evidence type="ECO:0000256" key="2">
    <source>
        <dbReference type="SAM" id="SignalP"/>
    </source>
</evidence>
<evidence type="ECO:0000313" key="5">
    <source>
        <dbReference type="EMBL" id="MUP11579.1"/>
    </source>
</evidence>
<comment type="caution">
    <text evidence="3">The sequence shown here is derived from an EMBL/GenBank/DDBJ whole genome shotgun (WGS) entry which is preliminary data.</text>
</comment>
<reference evidence="8 9" key="2">
    <citation type="submission" date="2019-11" db="EMBL/GenBank/DDBJ databases">
        <title>Whole-genome sequencing of Allorhizobium vitis.</title>
        <authorList>
            <person name="Gan H.M."/>
            <person name="Savka M.A."/>
        </authorList>
    </citation>
    <scope>NUCLEOTIDE SEQUENCE [LARGE SCALE GENOMIC DNA]</scope>
    <source>
        <strain evidence="5 9">RF2/1</strain>
        <strain evidence="4 8">T1/7</strain>
    </source>
</reference>
<keyword evidence="2" id="KW-0732">Signal</keyword>